<evidence type="ECO:0000256" key="2">
    <source>
        <dbReference type="ARBA" id="ARBA00022448"/>
    </source>
</evidence>
<evidence type="ECO:0000256" key="3">
    <source>
        <dbReference type="ARBA" id="ARBA00022475"/>
    </source>
</evidence>
<sequence length="377" mass="38618">MFLGIREIFSARGRFALIAAVVGLLTLLLVMLTGLTGGLGQQNTAGLESLKADRLVFGSAGSQEPEVSFTSSSVTAGEQKIWANQDGVDSATPVGISQTVLEGSAASPSIAVFGIPAGSSLLHDSVGHALEGFTELSDSTVVLGETIAQDSGTKVGDKVTISGNTFTVGGIVADTYYSHTPVMWADTAAWQKIGHVNAGASQQPADQEIVGTVLAISAPHADDAALTSAADQSGTKAVTTKESFQGLAAFQSERGSLQAMQGFLYGISALVTLSFLTVWTIQRTRDLAVLRALGASTGYLLRDAMIQAAIILFGGAALGALLGWVLGALAQNALPFQLNLLTVLGPAVGIWAIGLAGSFIATARITKIDPMIALGGN</sequence>
<evidence type="ECO:0000313" key="11">
    <source>
        <dbReference type="EMBL" id="QNV40201.1"/>
    </source>
</evidence>
<organism evidence="11 12">
    <name type="scientific">Rothia amarae</name>
    <dbReference type="NCBI Taxonomy" id="169480"/>
    <lineage>
        <taxon>Bacteria</taxon>
        <taxon>Bacillati</taxon>
        <taxon>Actinomycetota</taxon>
        <taxon>Actinomycetes</taxon>
        <taxon>Micrococcales</taxon>
        <taxon>Micrococcaceae</taxon>
        <taxon>Rothia</taxon>
    </lineage>
</organism>
<feature type="transmembrane region" description="Helical" evidence="8">
    <location>
        <begin position="262"/>
        <end position="281"/>
    </location>
</feature>
<dbReference type="InterPro" id="IPR025857">
    <property type="entry name" value="MacB_PCD"/>
</dbReference>
<name>A0A7H2BKK5_9MICC</name>
<dbReference type="RefSeq" id="WP_145174232.1">
    <property type="nucleotide sequence ID" value="NZ_CP061538.1"/>
</dbReference>
<evidence type="ECO:0000259" key="9">
    <source>
        <dbReference type="Pfam" id="PF02687"/>
    </source>
</evidence>
<comment type="similarity">
    <text evidence="7">Belongs to the ABC-4 integral membrane protein family.</text>
</comment>
<keyword evidence="12" id="KW-1185">Reference proteome</keyword>
<protein>
    <submittedName>
        <fullName evidence="11">ABC transporter permease</fullName>
    </submittedName>
</protein>
<evidence type="ECO:0000259" key="10">
    <source>
        <dbReference type="Pfam" id="PF12704"/>
    </source>
</evidence>
<keyword evidence="6 8" id="KW-0472">Membrane</keyword>
<evidence type="ECO:0000256" key="7">
    <source>
        <dbReference type="ARBA" id="ARBA00038076"/>
    </source>
</evidence>
<accession>A0A7H2BKK5</accession>
<dbReference type="GO" id="GO:0005886">
    <property type="term" value="C:plasma membrane"/>
    <property type="evidence" value="ECO:0007669"/>
    <property type="project" value="UniProtKB-SubCell"/>
</dbReference>
<dbReference type="Proteomes" id="UP000516421">
    <property type="component" value="Chromosome"/>
</dbReference>
<evidence type="ECO:0000313" key="12">
    <source>
        <dbReference type="Proteomes" id="UP000516421"/>
    </source>
</evidence>
<evidence type="ECO:0000256" key="8">
    <source>
        <dbReference type="SAM" id="Phobius"/>
    </source>
</evidence>
<keyword evidence="2" id="KW-0813">Transport</keyword>
<dbReference type="KEGG" id="rama:IDM48_01800"/>
<feature type="transmembrane region" description="Helical" evidence="8">
    <location>
        <begin position="336"/>
        <end position="361"/>
    </location>
</feature>
<dbReference type="PANTHER" id="PTHR43738">
    <property type="entry name" value="ABC TRANSPORTER, MEMBRANE PROTEIN"/>
    <property type="match status" value="1"/>
</dbReference>
<dbReference type="PANTHER" id="PTHR43738:SF1">
    <property type="entry name" value="HEMIN TRANSPORT SYSTEM PERMEASE PROTEIN HRTB-RELATED"/>
    <property type="match status" value="1"/>
</dbReference>
<keyword evidence="4 8" id="KW-0812">Transmembrane</keyword>
<comment type="subcellular location">
    <subcellularLocation>
        <location evidence="1">Cell membrane</location>
        <topology evidence="1">Multi-pass membrane protein</topology>
    </subcellularLocation>
</comment>
<feature type="transmembrane region" description="Helical" evidence="8">
    <location>
        <begin position="309"/>
        <end position="330"/>
    </location>
</feature>
<proteinExistence type="inferred from homology"/>
<dbReference type="InterPro" id="IPR003838">
    <property type="entry name" value="ABC3_permease_C"/>
</dbReference>
<feature type="domain" description="ABC3 transporter permease C-terminal" evidence="9">
    <location>
        <begin position="263"/>
        <end position="370"/>
    </location>
</feature>
<dbReference type="Pfam" id="PF02687">
    <property type="entry name" value="FtsX"/>
    <property type="match status" value="1"/>
</dbReference>
<reference evidence="11 12" key="1">
    <citation type="submission" date="2020-09" db="EMBL/GenBank/DDBJ databases">
        <title>Investigation of environmental microbe.</title>
        <authorList>
            <person name="Ou Y."/>
            <person name="Kang Q."/>
        </authorList>
    </citation>
    <scope>NUCLEOTIDE SEQUENCE [LARGE SCALE GENOMIC DNA]</scope>
    <source>
        <strain evidence="11 12">KJZ-9</strain>
    </source>
</reference>
<feature type="domain" description="MacB-like periplasmic core" evidence="10">
    <location>
        <begin position="26"/>
        <end position="193"/>
    </location>
</feature>
<dbReference type="EMBL" id="CP061538">
    <property type="protein sequence ID" value="QNV40201.1"/>
    <property type="molecule type" value="Genomic_DNA"/>
</dbReference>
<evidence type="ECO:0000256" key="5">
    <source>
        <dbReference type="ARBA" id="ARBA00022989"/>
    </source>
</evidence>
<evidence type="ECO:0000256" key="6">
    <source>
        <dbReference type="ARBA" id="ARBA00023136"/>
    </source>
</evidence>
<gene>
    <name evidence="11" type="ORF">IDM48_01800</name>
</gene>
<evidence type="ECO:0000256" key="1">
    <source>
        <dbReference type="ARBA" id="ARBA00004651"/>
    </source>
</evidence>
<dbReference type="InterPro" id="IPR051125">
    <property type="entry name" value="ABC-4/HrtB_transporter"/>
</dbReference>
<dbReference type="Pfam" id="PF12704">
    <property type="entry name" value="MacB_PCD"/>
    <property type="match status" value="1"/>
</dbReference>
<dbReference type="AlphaFoldDB" id="A0A7H2BKK5"/>
<keyword evidence="3" id="KW-1003">Cell membrane</keyword>
<keyword evidence="5 8" id="KW-1133">Transmembrane helix</keyword>
<evidence type="ECO:0000256" key="4">
    <source>
        <dbReference type="ARBA" id="ARBA00022692"/>
    </source>
</evidence>